<keyword evidence="5" id="KW-1185">Reference proteome</keyword>
<dbReference type="PROSITE" id="PS51257">
    <property type="entry name" value="PROKAR_LIPOPROTEIN"/>
    <property type="match status" value="1"/>
</dbReference>
<dbReference type="RefSeq" id="WP_377395723.1">
    <property type="nucleotide sequence ID" value="NZ_JBHSAN010000054.1"/>
</dbReference>
<evidence type="ECO:0000313" key="5">
    <source>
        <dbReference type="Proteomes" id="UP001597478"/>
    </source>
</evidence>
<dbReference type="Pfam" id="PF13845">
    <property type="entry name" value="Septum_form"/>
    <property type="match status" value="1"/>
</dbReference>
<proteinExistence type="predicted"/>
<evidence type="ECO:0000313" key="4">
    <source>
        <dbReference type="EMBL" id="MFD2802837.1"/>
    </source>
</evidence>
<sequence length="292" mass="31069">MARHGRVVIAAAAAVVLALTGCSAEVAGTAESGPATAAEPRPSENASPPDNPAGPEPVVAGPGQCVNGNDVTPVDCRQPHTVEITAEGTFGGGMPEQPPDRDTVFAAVFPECRQAAADYLGNEDYDASTLGAWLLWAGREDWTAGKRWYRCGVAELGADGSALPRTGSVRNALAGDGLYEFQVCSATRPSQELPRLVSCDRPHSGEAVGTVAMGRPAEPFPSERAFNDRARPACTRAVREYVGAERDDVTASWRWPDEVNWRYGFTNITCYAETVEPVTKPVRGLRSSRLPN</sequence>
<dbReference type="InterPro" id="IPR026004">
    <property type="entry name" value="Septum_form"/>
</dbReference>
<feature type="region of interest" description="Disordered" evidence="1">
    <location>
        <begin position="28"/>
        <end position="74"/>
    </location>
</feature>
<evidence type="ECO:0000256" key="2">
    <source>
        <dbReference type="SAM" id="SignalP"/>
    </source>
</evidence>
<feature type="chain" id="PRO_5046441020" evidence="2">
    <location>
        <begin position="25"/>
        <end position="292"/>
    </location>
</feature>
<protein>
    <submittedName>
        <fullName evidence="4">Septum formation family protein</fullName>
    </submittedName>
</protein>
<keyword evidence="2" id="KW-0732">Signal</keyword>
<name>A0ABW5WI90_9PSEU</name>
<accession>A0ABW5WI90</accession>
<reference evidence="5" key="1">
    <citation type="journal article" date="2019" name="Int. J. Syst. Evol. Microbiol.">
        <title>The Global Catalogue of Microorganisms (GCM) 10K type strain sequencing project: providing services to taxonomists for standard genome sequencing and annotation.</title>
        <authorList>
            <consortium name="The Broad Institute Genomics Platform"/>
            <consortium name="The Broad Institute Genome Sequencing Center for Infectious Disease"/>
            <person name="Wu L."/>
            <person name="Ma J."/>
        </authorList>
    </citation>
    <scope>NUCLEOTIDE SEQUENCE [LARGE SCALE GENOMIC DNA]</scope>
    <source>
        <strain evidence="5">IBRC-M 10906</strain>
    </source>
</reference>
<gene>
    <name evidence="4" type="ORF">ACFS2C_25930</name>
</gene>
<organism evidence="4 5">
    <name type="scientific">Prauserella oleivorans</name>
    <dbReference type="NCBI Taxonomy" id="1478153"/>
    <lineage>
        <taxon>Bacteria</taxon>
        <taxon>Bacillati</taxon>
        <taxon>Actinomycetota</taxon>
        <taxon>Actinomycetes</taxon>
        <taxon>Pseudonocardiales</taxon>
        <taxon>Pseudonocardiaceae</taxon>
        <taxon>Prauserella</taxon>
    </lineage>
</organism>
<dbReference type="Proteomes" id="UP001597478">
    <property type="component" value="Unassembled WGS sequence"/>
</dbReference>
<feature type="domain" description="Septum formation-related" evidence="3">
    <location>
        <begin position="63"/>
        <end position="270"/>
    </location>
</feature>
<dbReference type="EMBL" id="JBHUOF010000049">
    <property type="protein sequence ID" value="MFD2802837.1"/>
    <property type="molecule type" value="Genomic_DNA"/>
</dbReference>
<feature type="signal peptide" evidence="2">
    <location>
        <begin position="1"/>
        <end position="24"/>
    </location>
</feature>
<evidence type="ECO:0000259" key="3">
    <source>
        <dbReference type="Pfam" id="PF13845"/>
    </source>
</evidence>
<comment type="caution">
    <text evidence="4">The sequence shown here is derived from an EMBL/GenBank/DDBJ whole genome shotgun (WGS) entry which is preliminary data.</text>
</comment>
<evidence type="ECO:0000256" key="1">
    <source>
        <dbReference type="SAM" id="MobiDB-lite"/>
    </source>
</evidence>